<keyword evidence="2" id="KW-1185">Reference proteome</keyword>
<evidence type="ECO:0000313" key="1">
    <source>
        <dbReference type="EMBL" id="BBA96856.1"/>
    </source>
</evidence>
<evidence type="ECO:0000313" key="2">
    <source>
        <dbReference type="Proteomes" id="UP000595703"/>
    </source>
</evidence>
<organism evidence="1 2">
    <name type="scientific">Actinacidiphila reveromycinica</name>
    <dbReference type="NCBI Taxonomy" id="659352"/>
    <lineage>
        <taxon>Bacteria</taxon>
        <taxon>Bacillati</taxon>
        <taxon>Actinomycetota</taxon>
        <taxon>Actinomycetes</taxon>
        <taxon>Kitasatosporales</taxon>
        <taxon>Streptomycetaceae</taxon>
        <taxon>Actinacidiphila</taxon>
    </lineage>
</organism>
<reference evidence="1 2" key="4">
    <citation type="journal article" date="2020" name="Sci. Rep.">
        <title>beta-carboline chemical signals induce reveromycin production through a LuxR family regulator in Streptomyces sp. SN-593.</title>
        <authorList>
            <person name="Panthee S."/>
            <person name="Kito N."/>
            <person name="Hayashi T."/>
            <person name="Shimizu T."/>
            <person name="Ishikawa J."/>
            <person name="Hamamoto H."/>
            <person name="Osada H."/>
            <person name="Takahashi S."/>
        </authorList>
    </citation>
    <scope>NUCLEOTIDE SEQUENCE [LARGE SCALE GENOMIC DNA]</scope>
    <source>
        <strain evidence="1 2">SN-593</strain>
    </source>
</reference>
<gene>
    <name evidence="1" type="ORF">RVR_2348</name>
</gene>
<dbReference type="Proteomes" id="UP000595703">
    <property type="component" value="Chromosome"/>
</dbReference>
<accession>A0A7U3UQL3</accession>
<reference evidence="1 2" key="2">
    <citation type="journal article" date="2011" name="J. Antibiot.">
        <title>Furaquinocins I and J: novel polyketide isoprenoid hybrid compounds from Streptomyces reveromyceticus SN-593.</title>
        <authorList>
            <person name="Panthee S."/>
            <person name="Takahashi S."/>
            <person name="Takagi H."/>
            <person name="Nogawa T."/>
            <person name="Oowada E."/>
            <person name="Uramoto M."/>
            <person name="Osada H."/>
        </authorList>
    </citation>
    <scope>NUCLEOTIDE SEQUENCE [LARGE SCALE GENOMIC DNA]</scope>
    <source>
        <strain evidence="1 2">SN-593</strain>
    </source>
</reference>
<sequence>MVVDTSFFRSETSQKLRAEGAAKALLVVIESRGLILSEELRALITDGQSLDRLDEWTRRAATATTAEEIFAQDPEDN</sequence>
<dbReference type="RefSeq" id="WP_202233233.1">
    <property type="nucleotide sequence ID" value="NZ_AP018365.1"/>
</dbReference>
<proteinExistence type="predicted"/>
<reference evidence="1 2" key="3">
    <citation type="journal article" date="2011" name="Nat. Chem. Biol.">
        <title>Reveromycin A biosynthesis uses RevG and RevJ for stereospecific spiroacetal formation.</title>
        <authorList>
            <person name="Takahashi S."/>
            <person name="Toyoda A."/>
            <person name="Sekiyama Y."/>
            <person name="Takagi H."/>
            <person name="Nogawa T."/>
            <person name="Uramoto M."/>
            <person name="Suzuki R."/>
            <person name="Koshino H."/>
            <person name="Kumano T."/>
            <person name="Panthee S."/>
            <person name="Dairi T."/>
            <person name="Ishikawa J."/>
            <person name="Ikeda H."/>
            <person name="Sakaki Y."/>
            <person name="Osada H."/>
        </authorList>
    </citation>
    <scope>NUCLEOTIDE SEQUENCE [LARGE SCALE GENOMIC DNA]</scope>
    <source>
        <strain evidence="1 2">SN-593</strain>
    </source>
</reference>
<protein>
    <submittedName>
        <fullName evidence="1">Uncharacterized protein</fullName>
    </submittedName>
</protein>
<dbReference type="AlphaFoldDB" id="A0A7U3UQL3"/>
<reference evidence="1 2" key="1">
    <citation type="journal article" date="2010" name="J. Bacteriol.">
        <title>Biochemical characterization of a novel indole prenyltransferase from Streptomyces sp. SN-593.</title>
        <authorList>
            <person name="Takahashi S."/>
            <person name="Takagi H."/>
            <person name="Toyoda A."/>
            <person name="Uramoto M."/>
            <person name="Nogawa T."/>
            <person name="Ueki M."/>
            <person name="Sakaki Y."/>
            <person name="Osada H."/>
        </authorList>
    </citation>
    <scope>NUCLEOTIDE SEQUENCE [LARGE SCALE GENOMIC DNA]</scope>
    <source>
        <strain evidence="1 2">SN-593</strain>
    </source>
</reference>
<name>A0A7U3UQL3_9ACTN</name>
<dbReference type="EMBL" id="AP018365">
    <property type="protein sequence ID" value="BBA96856.1"/>
    <property type="molecule type" value="Genomic_DNA"/>
</dbReference>
<dbReference type="KEGG" id="arev:RVR_2348"/>